<evidence type="ECO:0000313" key="1">
    <source>
        <dbReference type="EMBL" id="ABO07523.1"/>
    </source>
</evidence>
<keyword evidence="2" id="KW-1185">Reference proteome</keyword>
<organism evidence="1 2">
    <name type="scientific">Pyrobaculum calidifontis (strain DSM 21063 / JCM 11548 / VA1)</name>
    <dbReference type="NCBI Taxonomy" id="410359"/>
    <lineage>
        <taxon>Archaea</taxon>
        <taxon>Thermoproteota</taxon>
        <taxon>Thermoprotei</taxon>
        <taxon>Thermoproteales</taxon>
        <taxon>Thermoproteaceae</taxon>
        <taxon>Pyrobaculum</taxon>
    </lineage>
</organism>
<dbReference type="HOGENOM" id="CLU_120801_0_0_2"/>
<proteinExistence type="predicted"/>
<dbReference type="eggNOG" id="arCOG05473">
    <property type="taxonomic scope" value="Archaea"/>
</dbReference>
<name>A3MSA6_PYRCJ</name>
<dbReference type="KEGG" id="pcl:Pcal_0083"/>
<sequence>MRGSISTSALILFVAFAATVAVLAYIVDMRAQWVLERDVESLAQSAADFAASQIRDSLAAASIPGVVELNRSLLVPRDFYGFDTAGVSICVGNRGGFLYVNVTASGTRGRGSATAKATAWLYNVTKWAIDHGRVVYLVGQYGPCGSPPSTCFATVIVGARKVAVVNLTRPGCSAMLVKSGVWIIPRG</sequence>
<accession>A3MSA6</accession>
<evidence type="ECO:0000313" key="2">
    <source>
        <dbReference type="Proteomes" id="UP000001431"/>
    </source>
</evidence>
<dbReference type="OrthoDB" id="29079at2157"/>
<dbReference type="STRING" id="410359.Pcal_0083"/>
<protein>
    <submittedName>
        <fullName evidence="1">Uncharacterized protein</fullName>
    </submittedName>
</protein>
<dbReference type="AlphaFoldDB" id="A3MSA6"/>
<gene>
    <name evidence="1" type="ordered locus">Pcal_0083</name>
</gene>
<dbReference type="Proteomes" id="UP000001431">
    <property type="component" value="Chromosome"/>
</dbReference>
<reference evidence="1" key="1">
    <citation type="submission" date="2007-02" db="EMBL/GenBank/DDBJ databases">
        <title>Complete sequence of Pyrobaculum calidifontis JCM 11548.</title>
        <authorList>
            <consortium name="US DOE Joint Genome Institute"/>
            <person name="Copeland A."/>
            <person name="Lucas S."/>
            <person name="Lapidus A."/>
            <person name="Barry K."/>
            <person name="Glavina del Rio T."/>
            <person name="Dalin E."/>
            <person name="Tice H."/>
            <person name="Pitluck S."/>
            <person name="Chain P."/>
            <person name="Malfatti S."/>
            <person name="Shin M."/>
            <person name="Vergez L."/>
            <person name="Schmutz J."/>
            <person name="Larimer F."/>
            <person name="Land M."/>
            <person name="Hauser L."/>
            <person name="Kyrpides N."/>
            <person name="Mikhailova N."/>
            <person name="Cozen A.E."/>
            <person name="Fitz-Gibbon S.T."/>
            <person name="House C.H."/>
            <person name="Saltikov C."/>
            <person name="Lowe T.M."/>
            <person name="Richardson P."/>
        </authorList>
    </citation>
    <scope>NUCLEOTIDE SEQUENCE [LARGE SCALE GENOMIC DNA]</scope>
    <source>
        <strain evidence="1">JCM 11548</strain>
    </source>
</reference>
<dbReference type="EMBL" id="CP000561">
    <property type="protein sequence ID" value="ABO07523.1"/>
    <property type="molecule type" value="Genomic_DNA"/>
</dbReference>